<comment type="subunit">
    <text evidence="9">The complex comprises the extracytoplasmic solute receptor protein and the two transmembrane proteins.</text>
</comment>
<evidence type="ECO:0000256" key="6">
    <source>
        <dbReference type="ARBA" id="ARBA00022989"/>
    </source>
</evidence>
<evidence type="ECO:0000256" key="4">
    <source>
        <dbReference type="ARBA" id="ARBA00022519"/>
    </source>
</evidence>
<evidence type="ECO:0000256" key="8">
    <source>
        <dbReference type="ARBA" id="ARBA00038436"/>
    </source>
</evidence>
<keyword evidence="2 9" id="KW-0813">Transport</keyword>
<dbReference type="PANTHER" id="PTHR35011">
    <property type="entry name" value="2,3-DIKETO-L-GULONATE TRAP TRANSPORTER SMALL PERMEASE PROTEIN YIAM"/>
    <property type="match status" value="1"/>
</dbReference>
<evidence type="ECO:0000256" key="2">
    <source>
        <dbReference type="ARBA" id="ARBA00022448"/>
    </source>
</evidence>
<organism evidence="11 12">
    <name type="scientific">Rhodopseudomonas palustris</name>
    <dbReference type="NCBI Taxonomy" id="1076"/>
    <lineage>
        <taxon>Bacteria</taxon>
        <taxon>Pseudomonadati</taxon>
        <taxon>Pseudomonadota</taxon>
        <taxon>Alphaproteobacteria</taxon>
        <taxon>Hyphomicrobiales</taxon>
        <taxon>Nitrobacteraceae</taxon>
        <taxon>Rhodopseudomonas</taxon>
    </lineage>
</organism>
<dbReference type="RefSeq" id="WP_119857969.1">
    <property type="nucleotide sequence ID" value="NZ_QYYD01000019.1"/>
</dbReference>
<evidence type="ECO:0000313" key="11">
    <source>
        <dbReference type="EMBL" id="RJF70216.1"/>
    </source>
</evidence>
<keyword evidence="3" id="KW-1003">Cell membrane</keyword>
<dbReference type="EMBL" id="QYYD01000019">
    <property type="protein sequence ID" value="RJF70216.1"/>
    <property type="molecule type" value="Genomic_DNA"/>
</dbReference>
<dbReference type="InterPro" id="IPR007387">
    <property type="entry name" value="TRAP_DctQ"/>
</dbReference>
<comment type="function">
    <text evidence="9">Part of the tripartite ATP-independent periplasmic (TRAP) transport system.</text>
</comment>
<feature type="transmembrane region" description="Helical" evidence="9">
    <location>
        <begin position="21"/>
        <end position="43"/>
    </location>
</feature>
<evidence type="ECO:0000256" key="9">
    <source>
        <dbReference type="RuleBase" id="RU369079"/>
    </source>
</evidence>
<evidence type="ECO:0000256" key="5">
    <source>
        <dbReference type="ARBA" id="ARBA00022692"/>
    </source>
</evidence>
<keyword evidence="4 9" id="KW-0997">Cell inner membrane</keyword>
<dbReference type="GO" id="GO:0022857">
    <property type="term" value="F:transmembrane transporter activity"/>
    <property type="evidence" value="ECO:0007669"/>
    <property type="project" value="UniProtKB-UniRule"/>
</dbReference>
<dbReference type="Pfam" id="PF04290">
    <property type="entry name" value="DctQ"/>
    <property type="match status" value="1"/>
</dbReference>
<sequence length="198" mass="22185">MQALLGLSRKIDAFNTLVGRWLSWLIVVAVVISSANAIIRKIFDMSSNSFLELQWVLFSIVFLLCSPWTLLSNEHIRIDIINHSLPLKVRGWIDMIGHVFFLMPFAIILLWWSIPFFLVSYNQNEQSFSAGGLPQWPAKSLIMIACVLLIIQGISEIIKRAAMLAGIIPDSNAGAVSAHHAAELEAERLVMQISSEKK</sequence>
<reference evidence="11 12" key="1">
    <citation type="submission" date="2018-09" db="EMBL/GenBank/DDBJ databases">
        <title>Draft genome sequence of Rhodopseudomonas palustris 2.1.18.</title>
        <authorList>
            <person name="Robertson S.L."/>
            <person name="Meyer T.E."/>
            <person name="Kyndt J.A."/>
        </authorList>
    </citation>
    <scope>NUCLEOTIDE SEQUENCE [LARGE SCALE GENOMIC DNA]</scope>
    <source>
        <strain evidence="11 12">2.1.18</strain>
    </source>
</reference>
<gene>
    <name evidence="11" type="ORF">D4Q52_18120</name>
</gene>
<dbReference type="GO" id="GO:0005886">
    <property type="term" value="C:plasma membrane"/>
    <property type="evidence" value="ECO:0007669"/>
    <property type="project" value="UniProtKB-SubCell"/>
</dbReference>
<feature type="domain" description="Tripartite ATP-independent periplasmic transporters DctQ component" evidence="10">
    <location>
        <begin position="30"/>
        <end position="161"/>
    </location>
</feature>
<keyword evidence="5 9" id="KW-0812">Transmembrane</keyword>
<comment type="similarity">
    <text evidence="8 9">Belongs to the TRAP transporter small permease family.</text>
</comment>
<evidence type="ECO:0000256" key="1">
    <source>
        <dbReference type="ARBA" id="ARBA00004429"/>
    </source>
</evidence>
<evidence type="ECO:0000259" key="10">
    <source>
        <dbReference type="Pfam" id="PF04290"/>
    </source>
</evidence>
<keyword evidence="6 9" id="KW-1133">Transmembrane helix</keyword>
<dbReference type="Proteomes" id="UP000285523">
    <property type="component" value="Unassembled WGS sequence"/>
</dbReference>
<evidence type="ECO:0000313" key="12">
    <source>
        <dbReference type="Proteomes" id="UP000285523"/>
    </source>
</evidence>
<accession>A0A418V2E0</accession>
<comment type="caution">
    <text evidence="11">The sequence shown here is derived from an EMBL/GenBank/DDBJ whole genome shotgun (WGS) entry which is preliminary data.</text>
</comment>
<keyword evidence="7 9" id="KW-0472">Membrane</keyword>
<feature type="transmembrane region" description="Helical" evidence="9">
    <location>
        <begin position="134"/>
        <end position="154"/>
    </location>
</feature>
<dbReference type="AlphaFoldDB" id="A0A418V2E0"/>
<dbReference type="InterPro" id="IPR055348">
    <property type="entry name" value="DctQ"/>
</dbReference>
<name>A0A418V2E0_RHOPL</name>
<evidence type="ECO:0000256" key="3">
    <source>
        <dbReference type="ARBA" id="ARBA00022475"/>
    </source>
</evidence>
<feature type="transmembrane region" description="Helical" evidence="9">
    <location>
        <begin position="55"/>
        <end position="71"/>
    </location>
</feature>
<protein>
    <recommendedName>
        <fullName evidence="9">TRAP transporter small permease protein</fullName>
    </recommendedName>
</protein>
<dbReference type="PANTHER" id="PTHR35011:SF4">
    <property type="entry name" value="SLL1102 PROTEIN"/>
    <property type="match status" value="1"/>
</dbReference>
<dbReference type="OrthoDB" id="9794346at2"/>
<comment type="subcellular location">
    <subcellularLocation>
        <location evidence="1 9">Cell inner membrane</location>
        <topology evidence="1 9">Multi-pass membrane protein</topology>
    </subcellularLocation>
</comment>
<feature type="transmembrane region" description="Helical" evidence="9">
    <location>
        <begin position="92"/>
        <end position="114"/>
    </location>
</feature>
<proteinExistence type="inferred from homology"/>
<evidence type="ECO:0000256" key="7">
    <source>
        <dbReference type="ARBA" id="ARBA00023136"/>
    </source>
</evidence>